<feature type="transmembrane region" description="Helical" evidence="2">
    <location>
        <begin position="144"/>
        <end position="167"/>
    </location>
</feature>
<feature type="transmembrane region" description="Helical" evidence="2">
    <location>
        <begin position="95"/>
        <end position="124"/>
    </location>
</feature>
<organism evidence="3 4">
    <name type="scientific">Brachionus calyciflorus</name>
    <dbReference type="NCBI Taxonomy" id="104777"/>
    <lineage>
        <taxon>Eukaryota</taxon>
        <taxon>Metazoa</taxon>
        <taxon>Spiralia</taxon>
        <taxon>Gnathifera</taxon>
        <taxon>Rotifera</taxon>
        <taxon>Eurotatoria</taxon>
        <taxon>Monogononta</taxon>
        <taxon>Pseudotrocha</taxon>
        <taxon>Ploima</taxon>
        <taxon>Brachionidae</taxon>
        <taxon>Brachionus</taxon>
    </lineage>
</organism>
<dbReference type="GO" id="GO:0007165">
    <property type="term" value="P:signal transduction"/>
    <property type="evidence" value="ECO:0007669"/>
    <property type="project" value="TreeGrafter"/>
</dbReference>
<comment type="similarity">
    <text evidence="1">Belongs to the LIMR family.</text>
</comment>
<keyword evidence="2" id="KW-0812">Transmembrane</keyword>
<dbReference type="EMBL" id="CAJNOC010004964">
    <property type="protein sequence ID" value="CAF1038762.1"/>
    <property type="molecule type" value="Genomic_DNA"/>
</dbReference>
<feature type="transmembrane region" description="Helical" evidence="2">
    <location>
        <begin position="49"/>
        <end position="74"/>
    </location>
</feature>
<keyword evidence="2" id="KW-1133">Transmembrane helix</keyword>
<evidence type="ECO:0000313" key="3">
    <source>
        <dbReference type="EMBL" id="CAF1038762.1"/>
    </source>
</evidence>
<feature type="transmembrane region" description="Helical" evidence="2">
    <location>
        <begin position="187"/>
        <end position="208"/>
    </location>
</feature>
<dbReference type="PANTHER" id="PTHR12625:SF0">
    <property type="entry name" value="PROTEIN LILIPOD"/>
    <property type="match status" value="1"/>
</dbReference>
<dbReference type="PRINTS" id="PR01692">
    <property type="entry name" value="LIPOCALINIMR"/>
</dbReference>
<name>A0A814JJ16_9BILA</name>
<dbReference type="GO" id="GO:0004888">
    <property type="term" value="F:transmembrane signaling receptor activity"/>
    <property type="evidence" value="ECO:0007669"/>
    <property type="project" value="TreeGrafter"/>
</dbReference>
<dbReference type="InterPro" id="IPR008075">
    <property type="entry name" value="LIMR"/>
</dbReference>
<dbReference type="InterPro" id="IPR006876">
    <property type="entry name" value="LMBR1-like_membr_prot"/>
</dbReference>
<dbReference type="Proteomes" id="UP000663879">
    <property type="component" value="Unassembled WGS sequence"/>
</dbReference>
<feature type="non-terminal residue" evidence="3">
    <location>
        <position position="1"/>
    </location>
</feature>
<dbReference type="Pfam" id="PF04791">
    <property type="entry name" value="LMBR1"/>
    <property type="match status" value="1"/>
</dbReference>
<evidence type="ECO:0008006" key="5">
    <source>
        <dbReference type="Google" id="ProtNLM"/>
    </source>
</evidence>
<dbReference type="PANTHER" id="PTHR12625">
    <property type="entry name" value="LIPOCALIN-1 INTERACTING MEMBRANE RECEPTOR LIMR"/>
    <property type="match status" value="1"/>
</dbReference>
<dbReference type="AlphaFoldDB" id="A0A814JJ16"/>
<accession>A0A814JJ16</accession>
<evidence type="ECO:0000256" key="1">
    <source>
        <dbReference type="ARBA" id="ARBA00010487"/>
    </source>
</evidence>
<dbReference type="OrthoDB" id="5596951at2759"/>
<evidence type="ECO:0000256" key="2">
    <source>
        <dbReference type="SAM" id="Phobius"/>
    </source>
</evidence>
<feature type="non-terminal residue" evidence="3">
    <location>
        <position position="219"/>
    </location>
</feature>
<evidence type="ECO:0000313" key="4">
    <source>
        <dbReference type="Proteomes" id="UP000663879"/>
    </source>
</evidence>
<keyword evidence="4" id="KW-1185">Reference proteome</keyword>
<gene>
    <name evidence="3" type="ORF">OXX778_LOCUS18241</name>
</gene>
<keyword evidence="2" id="KW-0472">Membrane</keyword>
<proteinExistence type="inferred from homology"/>
<comment type="caution">
    <text evidence="3">The sequence shown here is derived from an EMBL/GenBank/DDBJ whole genome shotgun (WGS) entry which is preliminary data.</text>
</comment>
<reference evidence="3" key="1">
    <citation type="submission" date="2021-02" db="EMBL/GenBank/DDBJ databases">
        <authorList>
            <person name="Nowell W R."/>
        </authorList>
    </citation>
    <scope>NUCLEOTIDE SEQUENCE</scope>
    <source>
        <strain evidence="3">Ploen Becks lab</strain>
    </source>
</reference>
<protein>
    <recommendedName>
        <fullName evidence="5">LMBR1L</fullName>
    </recommendedName>
</protein>
<sequence length="219" mass="25002">MKFKEELIKYLQAVEAATMASTNLNTHNTDTTSNNQTIIDLREQQFHNLIREILVCIFIYGFLYSIAFITIKILRKSKETDEYVIDYEDAVADRVRIWICTFALATCFGAVLLLPMSIIASEVIKIAPQSIYWKWLNSSLLHGLWNLIFLFSNLSLFIFLPFAHLFVESIGLPGSKKGIKSRFIETLILILFIVIILVGFSYVISAILDTDNAKLHSLL</sequence>
<dbReference type="GO" id="GO:0005886">
    <property type="term" value="C:plasma membrane"/>
    <property type="evidence" value="ECO:0007669"/>
    <property type="project" value="TreeGrafter"/>
</dbReference>